<reference evidence="3 4" key="1">
    <citation type="submission" date="2022-10" db="EMBL/GenBank/DDBJ databases">
        <title>Roseococcus glaciei nov., sp. nov., isolated from glacier.</title>
        <authorList>
            <person name="Liu Q."/>
            <person name="Xin Y.-H."/>
        </authorList>
    </citation>
    <scope>NUCLEOTIDE SEQUENCE [LARGE SCALE GENOMIC DNA]</scope>
    <source>
        <strain evidence="3 4">MDT2-1-1</strain>
    </source>
</reference>
<dbReference type="Pfam" id="PF21697">
    <property type="entry name" value="Ppx_C"/>
    <property type="match status" value="1"/>
</dbReference>
<proteinExistence type="predicted"/>
<evidence type="ECO:0000313" key="4">
    <source>
        <dbReference type="Proteomes" id="UP001526430"/>
    </source>
</evidence>
<dbReference type="InterPro" id="IPR050273">
    <property type="entry name" value="GppA/Ppx_hydrolase"/>
</dbReference>
<dbReference type="CDD" id="cd24052">
    <property type="entry name" value="ASKHA_NBD_HpPPX-GppA-like"/>
    <property type="match status" value="1"/>
</dbReference>
<dbReference type="Gene3D" id="3.30.420.40">
    <property type="match status" value="1"/>
</dbReference>
<dbReference type="InterPro" id="IPR048951">
    <property type="entry name" value="Ppx_C"/>
</dbReference>
<dbReference type="SUPFAM" id="SSF53067">
    <property type="entry name" value="Actin-like ATPase domain"/>
    <property type="match status" value="2"/>
</dbReference>
<dbReference type="Proteomes" id="UP001526430">
    <property type="component" value="Unassembled WGS sequence"/>
</dbReference>
<name>A0ABT3NPK2_9PROT</name>
<feature type="domain" description="Exopolyphosphatase C-terminal" evidence="2">
    <location>
        <begin position="307"/>
        <end position="481"/>
    </location>
</feature>
<comment type="caution">
    <text evidence="3">The sequence shown here is derived from an EMBL/GenBank/DDBJ whole genome shotgun (WGS) entry which is preliminary data.</text>
</comment>
<evidence type="ECO:0000259" key="2">
    <source>
        <dbReference type="Pfam" id="PF21697"/>
    </source>
</evidence>
<dbReference type="Pfam" id="PF02541">
    <property type="entry name" value="Ppx-GppA"/>
    <property type="match status" value="1"/>
</dbReference>
<dbReference type="Gene3D" id="1.10.3210.10">
    <property type="entry name" value="Hypothetical protein af1432"/>
    <property type="match status" value="1"/>
</dbReference>
<dbReference type="InterPro" id="IPR043129">
    <property type="entry name" value="ATPase_NBD"/>
</dbReference>
<dbReference type="SUPFAM" id="SSF109604">
    <property type="entry name" value="HD-domain/PDEase-like"/>
    <property type="match status" value="1"/>
</dbReference>
<keyword evidence="4" id="KW-1185">Reference proteome</keyword>
<dbReference type="PANTHER" id="PTHR30005:SF0">
    <property type="entry name" value="RETROGRADE REGULATION PROTEIN 2"/>
    <property type="match status" value="1"/>
</dbReference>
<dbReference type="InterPro" id="IPR003695">
    <property type="entry name" value="Ppx_GppA_N"/>
</dbReference>
<evidence type="ECO:0000313" key="3">
    <source>
        <dbReference type="EMBL" id="MCW8084096.1"/>
    </source>
</evidence>
<organism evidence="3 4">
    <name type="scientific">Sabulicella glaciei</name>
    <dbReference type="NCBI Taxonomy" id="2984948"/>
    <lineage>
        <taxon>Bacteria</taxon>
        <taxon>Pseudomonadati</taxon>
        <taxon>Pseudomonadota</taxon>
        <taxon>Alphaproteobacteria</taxon>
        <taxon>Acetobacterales</taxon>
        <taxon>Acetobacteraceae</taxon>
        <taxon>Sabulicella</taxon>
    </lineage>
</organism>
<accession>A0ABT3NPK2</accession>
<dbReference type="PANTHER" id="PTHR30005">
    <property type="entry name" value="EXOPOLYPHOSPHATASE"/>
    <property type="match status" value="1"/>
</dbReference>
<dbReference type="EMBL" id="JAPFQI010000001">
    <property type="protein sequence ID" value="MCW8084096.1"/>
    <property type="molecule type" value="Genomic_DNA"/>
</dbReference>
<evidence type="ECO:0000259" key="1">
    <source>
        <dbReference type="Pfam" id="PF02541"/>
    </source>
</evidence>
<protein>
    <submittedName>
        <fullName evidence="3">Ppx/GppA family phosphatase</fullName>
    </submittedName>
</protein>
<dbReference type="Gene3D" id="3.30.420.150">
    <property type="entry name" value="Exopolyphosphatase. Domain 2"/>
    <property type="match status" value="1"/>
</dbReference>
<dbReference type="RefSeq" id="WP_301587708.1">
    <property type="nucleotide sequence ID" value="NZ_JAPFQI010000001.1"/>
</dbReference>
<feature type="domain" description="Ppx/GppA phosphatase N-terminal" evidence="1">
    <location>
        <begin position="19"/>
        <end position="296"/>
    </location>
</feature>
<gene>
    <name evidence="3" type="ORF">OF850_00510</name>
</gene>
<sequence length="489" mass="52026">MEAERFGVVDLGSNSVRLVVYEGRERNPHAIFNEKAVLGLGRGLHTTGRLHDGAAAQALTVLGRYHALARGMGAEPIELLATAAVRDASNGQEFLAGVQDAMPGVALRILSGDEEGRLSAEGLLLGVPHADGVLGDLGGGSLELVRLVSGRIEDTVSLPLGTIRLCDRAEGDVTRARAIAEAELKTVPWLGAAPMKDLFLVGGTFRALARMHIAQTGYPLHIVHHYAIRREEARDLAGVVMNAPRRALERMPEAPAKRAGDLPFAAAVLRRLLRASGAGRVVFSGNGLREGWYARHLPGPVRSEDPLLAAARELGLRLGRDPALPEALVEWTAPLAEDGPGEAELRVAACWVADTGSRDHPDYRAEQALLRLLRLHGVGLDHHSRAFLALTTAMRYDAEPAMPGLSVARGLLSAATIRRCEVLGAAFRLAFTLCGGVPALLRATSLERQGATLRLLLDPGAGVFAGEPVRRRLEALALLLGLEPVLEGG</sequence>